<dbReference type="RefSeq" id="WP_243570058.1">
    <property type="nucleotide sequence ID" value="NZ_BAAARD010000002.1"/>
</dbReference>
<name>A0ABY4AVJ1_9MICO</name>
<dbReference type="EMBL" id="CP094533">
    <property type="protein sequence ID" value="UOE27212.1"/>
    <property type="molecule type" value="Genomic_DNA"/>
</dbReference>
<accession>A0ABY4AVJ1</accession>
<protein>
    <submittedName>
        <fullName evidence="1">Uncharacterized protein</fullName>
    </submittedName>
</protein>
<keyword evidence="2" id="KW-1185">Reference proteome</keyword>
<dbReference type="Proteomes" id="UP000831304">
    <property type="component" value="Chromosome"/>
</dbReference>
<evidence type="ECO:0000313" key="2">
    <source>
        <dbReference type="Proteomes" id="UP000831304"/>
    </source>
</evidence>
<gene>
    <name evidence="1" type="ORF">MTP13_05355</name>
</gene>
<sequence>MVSNPYSGYPVTGSWYDHVSYSAGGTDYPLEYGTALPAPAAGTLRTSGGSGEWAAGWYGAAGRRSILMLDTPAPRRKPAEAAPPEGGGDMVAIVFQHQSEFGAARHYAEGETLGWSGASADGADYGGDVHLHVHGLNASGQRVDFTKFIGPTTIPQPTPTEEEIDMLFLIHANDANANPVNRYALVGPGFWFVTSTVAVANNLATRFGSTSGSSASVTWAEWDRAFKAAVSSGFVPASGQTSRTV</sequence>
<proteinExistence type="predicted"/>
<reference evidence="1 2" key="1">
    <citation type="submission" date="2022-03" db="EMBL/GenBank/DDBJ databases">
        <title>Agromyces sp. isolated from the gut of P. brevitarsis seulensis larvae.</title>
        <authorList>
            <person name="Won M."/>
            <person name="Kwon S.-W."/>
        </authorList>
    </citation>
    <scope>NUCLEOTIDE SEQUENCE [LARGE SCALE GENOMIC DNA]</scope>
    <source>
        <strain evidence="1 2">KACC 16215</strain>
    </source>
</reference>
<evidence type="ECO:0000313" key="1">
    <source>
        <dbReference type="EMBL" id="UOE27212.1"/>
    </source>
</evidence>
<organism evidence="1 2">
    <name type="scientific">Agromyces soli</name>
    <dbReference type="NCBI Taxonomy" id="659012"/>
    <lineage>
        <taxon>Bacteria</taxon>
        <taxon>Bacillati</taxon>
        <taxon>Actinomycetota</taxon>
        <taxon>Actinomycetes</taxon>
        <taxon>Micrococcales</taxon>
        <taxon>Microbacteriaceae</taxon>
        <taxon>Agromyces</taxon>
    </lineage>
</organism>